<accession>A0A7Z0KYS7</accession>
<evidence type="ECO:0000313" key="3">
    <source>
        <dbReference type="Proteomes" id="UP000529417"/>
    </source>
</evidence>
<evidence type="ECO:0000313" key="2">
    <source>
        <dbReference type="EMBL" id="NYS25520.1"/>
    </source>
</evidence>
<keyword evidence="3" id="KW-1185">Reference proteome</keyword>
<dbReference type="RefSeq" id="WP_179906300.1">
    <property type="nucleotide sequence ID" value="NZ_JACBXS010000021.1"/>
</dbReference>
<dbReference type="AlphaFoldDB" id="A0A7Z0KYS7"/>
<sequence length="71" mass="6923">MALGIVIIGMVIGALIAAAALIAGHSVWIALAVYAGVGAGSVVLVALSVLLTSWASKCSTDTVMRALAEGG</sequence>
<comment type="caution">
    <text evidence="2">The sequence shown here is derived from an EMBL/GenBank/DDBJ whole genome shotgun (WGS) entry which is preliminary data.</text>
</comment>
<name>A0A7Z0KYS7_9RHOB</name>
<protein>
    <submittedName>
        <fullName evidence="2">Uncharacterized protein</fullName>
    </submittedName>
</protein>
<dbReference type="EMBL" id="JACBXS010000021">
    <property type="protein sequence ID" value="NYS25520.1"/>
    <property type="molecule type" value="Genomic_DNA"/>
</dbReference>
<feature type="transmembrane region" description="Helical" evidence="1">
    <location>
        <begin position="6"/>
        <end position="24"/>
    </location>
</feature>
<feature type="transmembrane region" description="Helical" evidence="1">
    <location>
        <begin position="31"/>
        <end position="55"/>
    </location>
</feature>
<keyword evidence="1" id="KW-0812">Transmembrane</keyword>
<organism evidence="2 3">
    <name type="scientific">Rhabdonatronobacter sediminivivens</name>
    <dbReference type="NCBI Taxonomy" id="2743469"/>
    <lineage>
        <taxon>Bacteria</taxon>
        <taxon>Pseudomonadati</taxon>
        <taxon>Pseudomonadota</taxon>
        <taxon>Alphaproteobacteria</taxon>
        <taxon>Rhodobacterales</taxon>
        <taxon>Paracoccaceae</taxon>
        <taxon>Rhabdonatronobacter</taxon>
    </lineage>
</organism>
<dbReference type="Proteomes" id="UP000529417">
    <property type="component" value="Unassembled WGS sequence"/>
</dbReference>
<keyword evidence="1" id="KW-1133">Transmembrane helix</keyword>
<reference evidence="2 3" key="1">
    <citation type="journal article" date="2000" name="Arch. Microbiol.">
        <title>Rhodobaca bogoriensis gen. nov. and sp. nov., an alkaliphilic purple nonsulfur bacterium from African Rift Valley soda lakes.</title>
        <authorList>
            <person name="Milford A.D."/>
            <person name="Achenbach L.A."/>
            <person name="Jung D.O."/>
            <person name="Madigan M.T."/>
        </authorList>
    </citation>
    <scope>NUCLEOTIDE SEQUENCE [LARGE SCALE GENOMIC DNA]</scope>
    <source>
        <strain evidence="2 3">2376</strain>
    </source>
</reference>
<evidence type="ECO:0000256" key="1">
    <source>
        <dbReference type="SAM" id="Phobius"/>
    </source>
</evidence>
<proteinExistence type="predicted"/>
<keyword evidence="1" id="KW-0472">Membrane</keyword>
<gene>
    <name evidence="2" type="ORF">HUK65_11000</name>
</gene>